<name>A0A1E3A4S3_9FIRM</name>
<evidence type="ECO:0000313" key="4">
    <source>
        <dbReference type="Proteomes" id="UP000094067"/>
    </source>
</evidence>
<evidence type="ECO:0000313" key="3">
    <source>
        <dbReference type="EMBL" id="ODM03226.1"/>
    </source>
</evidence>
<dbReference type="EMBL" id="MCGH01000003">
    <property type="protein sequence ID" value="ODM03226.1"/>
    <property type="molecule type" value="Genomic_DNA"/>
</dbReference>
<feature type="compositionally biased region" description="Basic and acidic residues" evidence="2">
    <location>
        <begin position="237"/>
        <end position="250"/>
    </location>
</feature>
<evidence type="ECO:0000256" key="1">
    <source>
        <dbReference type="SAM" id="Coils"/>
    </source>
</evidence>
<feature type="coiled-coil region" evidence="1">
    <location>
        <begin position="163"/>
        <end position="190"/>
    </location>
</feature>
<dbReference type="CDD" id="cd19958">
    <property type="entry name" value="pyocin_knob"/>
    <property type="match status" value="1"/>
</dbReference>
<dbReference type="PATRIC" id="fig|1432052.4.peg.4445"/>
<dbReference type="AlphaFoldDB" id="A0A1E3A4S3"/>
<dbReference type="RefSeq" id="WP_069153755.1">
    <property type="nucleotide sequence ID" value="NZ_MCGH01000003.1"/>
</dbReference>
<sequence length="839" mass="91498">MMELSIFHDKLNKVDGKVYVIEEEIRMPDTGIYEAELQHDNIVDSTLAVYTGPTLTGEQINTYALSTPSLMPWKRIIRIQTDKKVVYISYETDGDTVEAQDINIVQDAILVTQGGVNAEEARARSAEVDLARDLQLETDRATGEEQRLDIRIDTEAGRAQVAENALSVRLNAETERAEAAEQENSDAIAAEAERAVGAEKKLADNLTGEISRAKAAEEVNADNITAESSRATAAENKNAEDIKAETTRAESAEASIRSTINTNKPIWDDKYTRNEVDNKFSTLETAIDWKEAVNSFADLATAYPKPDDGWTVNVKDTDYTYRWSGTEWVAISANAIPKATQSVDGLLSKEDKAYYDDAYSKRHTHSNKGIIDKITQSLLDAWNAAYTHISDTVKHVTEAERNNWDDAYSKRHTHSNKGVIDKLTQAMLDKLSGIAAGAEVNVQSDWNTTDTGSDAYIKNKPSSMPASDVKAWAKAAEKPAYIWTEIGGRPSSFPPMSHTHTKSQITDMPTRLSQFTNDAGYLTSADVDTSQNHTHANKSILDSISQPVVDKWNSVSNKVDKETGKGLSSNDFTTALLGKLNGIAAEANKYVHPTISGNKHIPSGGASGQILKWSADGTAAWGDDNNSDTKVTQTNTTGRADYRMVLSGNANDTTETNTARKSTHFLANPATGEFFAKGYRRINITGHTMDVNTLNLSSGAPCIMLYIEKTSGGAANITNIPVTGQPFLLDVELIRWASSTDYITRQVFVSASTKQSYTRFCTNGAWGAWGRMDYTHPNSGVTAGTYRSVTVNAQGHVTGGTNPTTLDGYGITDAATKTHNHDTVYLKKGAMTWNDLGGG</sequence>
<keyword evidence="1" id="KW-0175">Coiled coil</keyword>
<feature type="region of interest" description="Disordered" evidence="2">
    <location>
        <begin position="224"/>
        <end position="250"/>
    </location>
</feature>
<evidence type="ECO:0000256" key="2">
    <source>
        <dbReference type="SAM" id="MobiDB-lite"/>
    </source>
</evidence>
<proteinExistence type="predicted"/>
<accession>A0A1E3A4S3</accession>
<protein>
    <submittedName>
        <fullName evidence="3">Uncharacterized protein</fullName>
    </submittedName>
</protein>
<organism evidence="3 4">
    <name type="scientific">Eisenbergiella tayi</name>
    <dbReference type="NCBI Taxonomy" id="1432052"/>
    <lineage>
        <taxon>Bacteria</taxon>
        <taxon>Bacillati</taxon>
        <taxon>Bacillota</taxon>
        <taxon>Clostridia</taxon>
        <taxon>Lachnospirales</taxon>
        <taxon>Lachnospiraceae</taxon>
        <taxon>Eisenbergiella</taxon>
    </lineage>
</organism>
<gene>
    <name evidence="3" type="ORF">BEI61_04020</name>
</gene>
<reference evidence="3 4" key="1">
    <citation type="submission" date="2016-07" db="EMBL/GenBank/DDBJ databases">
        <title>Characterization of isolates of Eisenbergiella tayi derived from blood cultures, using whole genome sequencing.</title>
        <authorList>
            <person name="Burdz T."/>
            <person name="Wiebe D."/>
            <person name="Huynh C."/>
            <person name="Bernard K."/>
        </authorList>
    </citation>
    <scope>NUCLEOTIDE SEQUENCE [LARGE SCALE GENOMIC DNA]</scope>
    <source>
        <strain evidence="3 4">NML 110608</strain>
    </source>
</reference>
<comment type="caution">
    <text evidence="3">The sequence shown here is derived from an EMBL/GenBank/DDBJ whole genome shotgun (WGS) entry which is preliminary data.</text>
</comment>
<dbReference type="Proteomes" id="UP000094067">
    <property type="component" value="Unassembled WGS sequence"/>
</dbReference>